<dbReference type="GeneTree" id="ENSGT00940000153617"/>
<dbReference type="GO" id="GO:0070593">
    <property type="term" value="P:dendrite self-avoidance"/>
    <property type="evidence" value="ECO:0007669"/>
    <property type="project" value="TreeGrafter"/>
</dbReference>
<sequence>MSLPEHGRPVARSRRPFFGFCLCQPPLCLLLPLILLLTRPWSGMCAALASPRFTKIPTDQIGVSGGVASFVCQATGNPKPVVYWNKKGKKVNSQRIETIEFDDGAGAVLRIQPLRAPRDENVYECVARNSEGEVSVTSKLSIMRGKAQRHTSTNGLRHAFSFTCALLASAIIPASLG</sequence>
<dbReference type="InterPro" id="IPR007110">
    <property type="entry name" value="Ig-like_dom"/>
</dbReference>
<dbReference type="GO" id="GO:0030424">
    <property type="term" value="C:axon"/>
    <property type="evidence" value="ECO:0007669"/>
    <property type="project" value="TreeGrafter"/>
</dbReference>
<dbReference type="FunFam" id="2.60.40.10:FF:000023">
    <property type="entry name" value="receptor-type tyrosine-protein phosphatase delta isoform X2"/>
    <property type="match status" value="1"/>
</dbReference>
<dbReference type="GO" id="GO:0007411">
    <property type="term" value="P:axon guidance"/>
    <property type="evidence" value="ECO:0007669"/>
    <property type="project" value="TreeGrafter"/>
</dbReference>
<reference evidence="3" key="2">
    <citation type="submission" date="2025-09" db="UniProtKB">
        <authorList>
            <consortium name="Ensembl"/>
        </authorList>
    </citation>
    <scope>IDENTIFICATION</scope>
</reference>
<reference evidence="3" key="1">
    <citation type="submission" date="2025-08" db="UniProtKB">
        <authorList>
            <consortium name="Ensembl"/>
        </authorList>
    </citation>
    <scope>IDENTIFICATION</scope>
</reference>
<dbReference type="SMART" id="SM00409">
    <property type="entry name" value="IG"/>
    <property type="match status" value="1"/>
</dbReference>
<organism evidence="3 4">
    <name type="scientific">Oryzias melastigma</name>
    <name type="common">Marine medaka</name>
    <dbReference type="NCBI Taxonomy" id="30732"/>
    <lineage>
        <taxon>Eukaryota</taxon>
        <taxon>Metazoa</taxon>
        <taxon>Chordata</taxon>
        <taxon>Craniata</taxon>
        <taxon>Vertebrata</taxon>
        <taxon>Euteleostomi</taxon>
        <taxon>Actinopterygii</taxon>
        <taxon>Neopterygii</taxon>
        <taxon>Teleostei</taxon>
        <taxon>Neoteleostei</taxon>
        <taxon>Acanthomorphata</taxon>
        <taxon>Ovalentaria</taxon>
        <taxon>Atherinomorphae</taxon>
        <taxon>Beloniformes</taxon>
        <taxon>Adrianichthyidae</taxon>
        <taxon>Oryziinae</taxon>
        <taxon>Oryzias</taxon>
    </lineage>
</organism>
<dbReference type="AlphaFoldDB" id="A0A3B3CKS8"/>
<protein>
    <recommendedName>
        <fullName evidence="2">Ig-like domain-containing protein</fullName>
    </recommendedName>
</protein>
<dbReference type="PROSITE" id="PS50835">
    <property type="entry name" value="IG_LIKE"/>
    <property type="match status" value="1"/>
</dbReference>
<dbReference type="GO" id="GO:0005886">
    <property type="term" value="C:plasma membrane"/>
    <property type="evidence" value="ECO:0007669"/>
    <property type="project" value="TreeGrafter"/>
</dbReference>
<evidence type="ECO:0000256" key="1">
    <source>
        <dbReference type="ARBA" id="ARBA00023319"/>
    </source>
</evidence>
<dbReference type="InterPro" id="IPR003598">
    <property type="entry name" value="Ig_sub2"/>
</dbReference>
<dbReference type="InterPro" id="IPR036179">
    <property type="entry name" value="Ig-like_dom_sf"/>
</dbReference>
<dbReference type="Proteomes" id="UP000261560">
    <property type="component" value="Unplaced"/>
</dbReference>
<keyword evidence="1" id="KW-0393">Immunoglobulin domain</keyword>
<dbReference type="PANTHER" id="PTHR10075:SF100">
    <property type="entry name" value="FASCICLIN-2"/>
    <property type="match status" value="1"/>
</dbReference>
<dbReference type="Ensembl" id="ENSOMET00000026788.1">
    <property type="protein sequence ID" value="ENSOMEP00000017945.1"/>
    <property type="gene ID" value="ENSOMEG00000019665.1"/>
</dbReference>
<dbReference type="SUPFAM" id="SSF48726">
    <property type="entry name" value="Immunoglobulin"/>
    <property type="match status" value="1"/>
</dbReference>
<name>A0A3B3CKS8_ORYME</name>
<dbReference type="GO" id="GO:0007156">
    <property type="term" value="P:homophilic cell adhesion via plasma membrane adhesion molecules"/>
    <property type="evidence" value="ECO:0007669"/>
    <property type="project" value="TreeGrafter"/>
</dbReference>
<dbReference type="Gene3D" id="2.60.40.10">
    <property type="entry name" value="Immunoglobulins"/>
    <property type="match status" value="1"/>
</dbReference>
<dbReference type="InterPro" id="IPR003599">
    <property type="entry name" value="Ig_sub"/>
</dbReference>
<evidence type="ECO:0000313" key="3">
    <source>
        <dbReference type="Ensembl" id="ENSOMEP00000017945.1"/>
    </source>
</evidence>
<feature type="domain" description="Ig-like" evidence="2">
    <location>
        <begin position="51"/>
        <end position="141"/>
    </location>
</feature>
<keyword evidence="4" id="KW-1185">Reference proteome</keyword>
<dbReference type="InterPro" id="IPR013098">
    <property type="entry name" value="Ig_I-set"/>
</dbReference>
<proteinExistence type="predicted"/>
<evidence type="ECO:0000313" key="4">
    <source>
        <dbReference type="Proteomes" id="UP000261560"/>
    </source>
</evidence>
<dbReference type="Pfam" id="PF07679">
    <property type="entry name" value="I-set"/>
    <property type="match status" value="1"/>
</dbReference>
<evidence type="ECO:0000259" key="2">
    <source>
        <dbReference type="PROSITE" id="PS50835"/>
    </source>
</evidence>
<accession>A0A3B3CKS8</accession>
<dbReference type="InterPro" id="IPR013783">
    <property type="entry name" value="Ig-like_fold"/>
</dbReference>
<dbReference type="SMART" id="SM00408">
    <property type="entry name" value="IGc2"/>
    <property type="match status" value="1"/>
</dbReference>
<dbReference type="GO" id="GO:0098632">
    <property type="term" value="F:cell-cell adhesion mediator activity"/>
    <property type="evidence" value="ECO:0007669"/>
    <property type="project" value="TreeGrafter"/>
</dbReference>
<dbReference type="PANTHER" id="PTHR10075">
    <property type="entry name" value="BASIGIN RELATED"/>
    <property type="match status" value="1"/>
</dbReference>